<organism evidence="1 2">
    <name type="scientific">Glycomyces endophyticus</name>
    <dbReference type="NCBI Taxonomy" id="480996"/>
    <lineage>
        <taxon>Bacteria</taxon>
        <taxon>Bacillati</taxon>
        <taxon>Actinomycetota</taxon>
        <taxon>Actinomycetes</taxon>
        <taxon>Glycomycetales</taxon>
        <taxon>Glycomycetaceae</taxon>
        <taxon>Glycomyces</taxon>
    </lineage>
</organism>
<evidence type="ECO:0000313" key="2">
    <source>
        <dbReference type="Proteomes" id="UP001499851"/>
    </source>
</evidence>
<name>A0ABP4SSB6_9ACTN</name>
<proteinExistence type="predicted"/>
<reference evidence="2" key="1">
    <citation type="journal article" date="2019" name="Int. J. Syst. Evol. Microbiol.">
        <title>The Global Catalogue of Microorganisms (GCM) 10K type strain sequencing project: providing services to taxonomists for standard genome sequencing and annotation.</title>
        <authorList>
            <consortium name="The Broad Institute Genomics Platform"/>
            <consortium name="The Broad Institute Genome Sequencing Center for Infectious Disease"/>
            <person name="Wu L."/>
            <person name="Ma J."/>
        </authorList>
    </citation>
    <scope>NUCLEOTIDE SEQUENCE [LARGE SCALE GENOMIC DNA]</scope>
    <source>
        <strain evidence="2">JCM 16001</strain>
    </source>
</reference>
<dbReference type="EMBL" id="BAAAQF010000007">
    <property type="protein sequence ID" value="GAA1676705.1"/>
    <property type="molecule type" value="Genomic_DNA"/>
</dbReference>
<sequence>MTIEPLMTMAFAHQGEDALAACLTGSLIASPGNYRWGVAAQPGEAGPLSGEHARFTSGVAFTRQ</sequence>
<dbReference type="Proteomes" id="UP001499851">
    <property type="component" value="Unassembled WGS sequence"/>
</dbReference>
<accession>A0ABP4SSB6</accession>
<keyword evidence="2" id="KW-1185">Reference proteome</keyword>
<evidence type="ECO:0000313" key="1">
    <source>
        <dbReference type="EMBL" id="GAA1676705.1"/>
    </source>
</evidence>
<comment type="caution">
    <text evidence="1">The sequence shown here is derived from an EMBL/GenBank/DDBJ whole genome shotgun (WGS) entry which is preliminary data.</text>
</comment>
<gene>
    <name evidence="1" type="ORF">GCM10009830_24270</name>
</gene>
<protein>
    <submittedName>
        <fullName evidence="1">Uncharacterized protein</fullName>
    </submittedName>
</protein>